<dbReference type="Proteomes" id="UP000003460">
    <property type="component" value="Unassembled WGS sequence"/>
</dbReference>
<proteinExistence type="predicted"/>
<name>C9LGJ0_9BACT</name>
<comment type="caution">
    <text evidence="1">The sequence shown here is derived from an EMBL/GenBank/DDBJ whole genome shotgun (WGS) entry which is preliminary data.</text>
</comment>
<accession>C9LGJ0</accession>
<gene>
    <name evidence="1" type="ORF">GCWU000325_01333</name>
</gene>
<evidence type="ECO:0000313" key="1">
    <source>
        <dbReference type="EMBL" id="EEX71798.1"/>
    </source>
</evidence>
<dbReference type="AlphaFoldDB" id="C9LGJ0"/>
<reference evidence="1" key="1">
    <citation type="submission" date="2009-09" db="EMBL/GenBank/DDBJ databases">
        <authorList>
            <person name="Weinstock G."/>
            <person name="Sodergren E."/>
            <person name="Clifton S."/>
            <person name="Fulton L."/>
            <person name="Fulton B."/>
            <person name="Courtney L."/>
            <person name="Fronick C."/>
            <person name="Harrison M."/>
            <person name="Strong C."/>
            <person name="Farmer C."/>
            <person name="Delahaunty K."/>
            <person name="Markovic C."/>
            <person name="Hall O."/>
            <person name="Minx P."/>
            <person name="Tomlinson C."/>
            <person name="Mitreva M."/>
            <person name="Nelson J."/>
            <person name="Hou S."/>
            <person name="Wollam A."/>
            <person name="Pepin K.H."/>
            <person name="Johnson M."/>
            <person name="Bhonagiri V."/>
            <person name="Nash W.E."/>
            <person name="Warren W."/>
            <person name="Chinwalla A."/>
            <person name="Mardis E.R."/>
            <person name="Wilson R.K."/>
        </authorList>
    </citation>
    <scope>NUCLEOTIDE SEQUENCE [LARGE SCALE GENOMIC DNA]</scope>
    <source>
        <strain evidence="1">ATCC 51259</strain>
    </source>
</reference>
<organism evidence="1 2">
    <name type="scientific">Alloprevotella tannerae ATCC 51259</name>
    <dbReference type="NCBI Taxonomy" id="626522"/>
    <lineage>
        <taxon>Bacteria</taxon>
        <taxon>Pseudomonadati</taxon>
        <taxon>Bacteroidota</taxon>
        <taxon>Bacteroidia</taxon>
        <taxon>Bacteroidales</taxon>
        <taxon>Prevotellaceae</taxon>
        <taxon>Alloprevotella</taxon>
    </lineage>
</organism>
<sequence>MFIILSLLGCLLFIFYQEAIVLSLKPSSSGLSLLQLKGKGEEIPVSFPLPFVLPSRSGSRK</sequence>
<dbReference type="EMBL" id="ACIJ02000018">
    <property type="protein sequence ID" value="EEX71798.1"/>
    <property type="molecule type" value="Genomic_DNA"/>
</dbReference>
<evidence type="ECO:0000313" key="2">
    <source>
        <dbReference type="Proteomes" id="UP000003460"/>
    </source>
</evidence>
<keyword evidence="2" id="KW-1185">Reference proteome</keyword>
<protein>
    <submittedName>
        <fullName evidence="1">Uncharacterized protein</fullName>
    </submittedName>
</protein>
<dbReference type="HOGENOM" id="CLU_2918927_0_0_10"/>